<reference evidence="3" key="2">
    <citation type="submission" date="2018-12" db="EMBL/GenBank/DDBJ databases">
        <title>Complete genome of Saccharothrix syringae NRRL B-16468, the nocamycin producer.</title>
        <authorList>
            <person name="Mo X."/>
            <person name="Yang S."/>
        </authorList>
    </citation>
    <scope>NUCLEOTIDE SEQUENCE [LARGE SCALE GENOMIC DNA]</scope>
    <source>
        <strain evidence="3">NRRL B-16468</strain>
    </source>
</reference>
<organism evidence="2">
    <name type="scientific">Saccharothrix syringae</name>
    <name type="common">Nocardiopsis syringae</name>
    <dbReference type="NCBI Taxonomy" id="103733"/>
    <lineage>
        <taxon>Bacteria</taxon>
        <taxon>Bacillati</taxon>
        <taxon>Actinomycetota</taxon>
        <taxon>Actinomycetes</taxon>
        <taxon>Pseudonocardiales</taxon>
        <taxon>Pseudonocardiaceae</taxon>
        <taxon>Saccharothrix</taxon>
    </lineage>
</organism>
<evidence type="ECO:0000313" key="4">
    <source>
        <dbReference type="Proteomes" id="UP000325787"/>
    </source>
</evidence>
<proteinExistence type="predicted"/>
<evidence type="ECO:0008006" key="5">
    <source>
        <dbReference type="Google" id="ProtNLM"/>
    </source>
</evidence>
<reference evidence="2" key="1">
    <citation type="submission" date="2016-12" db="EMBL/GenBank/DDBJ databases">
        <title>Identification of nocamycin biosynthetic gene cluster from Saccharothrix syringae NRRL B-16468 and generation of new nocamycin derivatives by manipulating gene cluster.</title>
        <authorList>
            <person name="Mo X."/>
            <person name="Shi C."/>
            <person name="Gui C."/>
            <person name="Ju J."/>
            <person name="Wang Q."/>
        </authorList>
    </citation>
    <scope>NUCLEOTIDE SEQUENCE</scope>
</reference>
<feature type="transmembrane region" description="Helical" evidence="1">
    <location>
        <begin position="117"/>
        <end position="141"/>
    </location>
</feature>
<feature type="transmembrane region" description="Helical" evidence="1">
    <location>
        <begin position="76"/>
        <end position="97"/>
    </location>
</feature>
<dbReference type="OrthoDB" id="4578799at2"/>
<dbReference type="AlphaFoldDB" id="A0A1X9WEM3"/>
<evidence type="ECO:0000256" key="1">
    <source>
        <dbReference type="SAM" id="Phobius"/>
    </source>
</evidence>
<keyword evidence="4" id="KW-1185">Reference proteome</keyword>
<feature type="transmembrane region" description="Helical" evidence="1">
    <location>
        <begin position="171"/>
        <end position="188"/>
    </location>
</feature>
<dbReference type="KEGG" id="ssyi:EKG83_19105"/>
<feature type="transmembrane region" description="Helical" evidence="1">
    <location>
        <begin position="318"/>
        <end position="337"/>
    </location>
</feature>
<feature type="transmembrane region" description="Helical" evidence="1">
    <location>
        <begin position="357"/>
        <end position="377"/>
    </location>
</feature>
<dbReference type="EMBL" id="CP034550">
    <property type="protein sequence ID" value="QFZ19267.1"/>
    <property type="molecule type" value="Genomic_DNA"/>
</dbReference>
<accession>A0A1X9WEM3</accession>
<feature type="transmembrane region" description="Helical" evidence="1">
    <location>
        <begin position="384"/>
        <end position="402"/>
    </location>
</feature>
<gene>
    <name evidence="3" type="ORF">EKG83_19105</name>
</gene>
<evidence type="ECO:0000313" key="2">
    <source>
        <dbReference type="EMBL" id="ARS01463.1"/>
    </source>
</evidence>
<keyword evidence="1" id="KW-1133">Transmembrane helix</keyword>
<sequence length="455" mass="48159">MSVVDGDPVVDGTAASAAPRSRAFAEAVLPQAPPSALPRGRLAAGYGAAFAAAMAFQLLMPAGWSRLERVWAEDGARFLLDGITQPFTANLVAPYGGYLHVLPRLAAELVSVLPLEWAAVAFTVLAAVPRALVALLVFTASGGYLRPLPVRFAHAALVVVLPAGNSEPLDNVANLHWFLLYGVFWALLWRSGPRVPVTAFVVLAALSSPLVFVLVPVALLRLAVPRGRVVPLAFLAAAAVQGLVMVFAERTPYSHDPADPVQVLLAGLLRVPVVAFLGSEQVERYYPVHGNLPVLGALLLAGLPVLAGLRWGDRAGRLLVVLGVGYGALVIAGTLVANWTRVLQVQQPGVVTTGQRYSVAPCLFLFSAVAVGLALVPRERWARLAVGAGRVVVAVVVLYSVVQHVRVDGGVLDGVPWGESVARGRGQCAAGAPVARFEHEPENWFFEVPCHHLDR</sequence>
<name>A0A1X9WEM3_SACSY</name>
<keyword evidence="1" id="KW-0472">Membrane</keyword>
<dbReference type="RefSeq" id="WP_033435881.1">
    <property type="nucleotide sequence ID" value="NZ_CP034550.1"/>
</dbReference>
<feature type="transmembrane region" description="Helical" evidence="1">
    <location>
        <begin position="229"/>
        <end position="248"/>
    </location>
</feature>
<keyword evidence="1" id="KW-0812">Transmembrane</keyword>
<feature type="transmembrane region" description="Helical" evidence="1">
    <location>
        <begin position="200"/>
        <end position="223"/>
    </location>
</feature>
<dbReference type="EMBL" id="KY287782">
    <property type="protein sequence ID" value="ARS01463.1"/>
    <property type="molecule type" value="Genomic_DNA"/>
</dbReference>
<feature type="transmembrane region" description="Helical" evidence="1">
    <location>
        <begin position="290"/>
        <end position="311"/>
    </location>
</feature>
<dbReference type="Proteomes" id="UP000325787">
    <property type="component" value="Chromosome"/>
</dbReference>
<evidence type="ECO:0000313" key="3">
    <source>
        <dbReference type="EMBL" id="QFZ19267.1"/>
    </source>
</evidence>
<reference evidence="4" key="3">
    <citation type="journal article" date="2021" name="Curr. Microbiol.">
        <title>Complete genome of nocamycin-producing strain Saccharothrix syringae NRRL B-16468 reveals the biosynthetic potential for secondary metabolites.</title>
        <authorList>
            <person name="Mo X."/>
            <person name="Yang S."/>
        </authorList>
    </citation>
    <scope>NUCLEOTIDE SEQUENCE [LARGE SCALE GENOMIC DNA]</scope>
    <source>
        <strain evidence="4">ATCC 51364 / DSM 43886 / JCM 6844 / KCTC 9398 / NBRC 14523 / NRRL B-16468 / INA 2240</strain>
    </source>
</reference>
<feature type="transmembrane region" description="Helical" evidence="1">
    <location>
        <begin position="43"/>
        <end position="64"/>
    </location>
</feature>
<protein>
    <recommendedName>
        <fullName evidence="5">DUF2029 domain-containing protein</fullName>
    </recommendedName>
</protein>